<feature type="transmembrane region" description="Helical" evidence="16">
    <location>
        <begin position="45"/>
        <end position="68"/>
    </location>
</feature>
<dbReference type="Pfam" id="PF01098">
    <property type="entry name" value="FTSW_RODA_SPOVE"/>
    <property type="match status" value="1"/>
</dbReference>
<evidence type="ECO:0000256" key="17">
    <source>
        <dbReference type="SAM" id="MobiDB-lite"/>
    </source>
</evidence>
<proteinExistence type="inferred from homology"/>
<dbReference type="HAMAP" id="MF_00913">
    <property type="entry name" value="PGT_FtsW_proteobact"/>
    <property type="match status" value="1"/>
</dbReference>
<sequence length="445" mass="47970">MRQLRSVQELCGPRPAVRGGGARTGGGRASVNLELPNPKYGLDGLFCGAVAALLAWGLVMVASASVAVGEKLGGSSMYFFWRQLVFIGVGLVACWGMFCVPTGFWEKQRWWLLLGAMLLLLTVLLAGVRVNGAKRWLDIAGFFRLQASEPVRLAFIVWLAGYIVKRQLELQTSLAGFLNPLVFLFPILVLFLLEPDLGATVILLAVTFLMLFLGGARLLYVAGLGLLAGGVLSVLVMTVAYRMKRVLSFTNPWEDALGSGFQLTQSLIAVGRGEWTGVGLGNSVQKLMYLPEMHTDFIFAILAEEFGLLGVLSLIALFGVVVWRGFKIGQQAEQLDRRFAAYLCYGLAGWLGLQALINMAVNMGALPTKGLTLPLISYGGSSLVTVSLMLGLMLRVDYENRAALAMLPKPRGRTLSGKAVQTAPLGLRDWLAGLRRSLGAGRAGA</sequence>
<keyword evidence="19" id="KW-1185">Reference proteome</keyword>
<protein>
    <recommendedName>
        <fullName evidence="16">Probable peptidoglycan glycosyltransferase FtsW</fullName>
        <shortName evidence="16">PGT</shortName>
        <ecNumber evidence="16">2.4.99.28</ecNumber>
    </recommendedName>
    <alternativeName>
        <fullName evidence="16">Cell division protein FtsW</fullName>
    </alternativeName>
    <alternativeName>
        <fullName evidence="16">Cell wall polymerase</fullName>
    </alternativeName>
    <alternativeName>
        <fullName evidence="16">Peptidoglycan polymerase</fullName>
        <shortName evidence="16">PG polymerase</shortName>
    </alternativeName>
</protein>
<evidence type="ECO:0000256" key="9">
    <source>
        <dbReference type="ARBA" id="ARBA00022984"/>
    </source>
</evidence>
<evidence type="ECO:0000256" key="7">
    <source>
        <dbReference type="ARBA" id="ARBA00022692"/>
    </source>
</evidence>
<evidence type="ECO:0000256" key="6">
    <source>
        <dbReference type="ARBA" id="ARBA00022679"/>
    </source>
</evidence>
<keyword evidence="13 16" id="KW-0961">Cell wall biogenesis/degradation</keyword>
<evidence type="ECO:0000313" key="18">
    <source>
        <dbReference type="EMBL" id="ROH93422.1"/>
    </source>
</evidence>
<keyword evidence="11 16" id="KW-0472">Membrane</keyword>
<keyword evidence="12 16" id="KW-0131">Cell cycle</keyword>
<dbReference type="InterPro" id="IPR001182">
    <property type="entry name" value="FtsW/RodA"/>
</dbReference>
<dbReference type="GO" id="GO:0005886">
    <property type="term" value="C:plasma membrane"/>
    <property type="evidence" value="ECO:0007669"/>
    <property type="project" value="UniProtKB-SubCell"/>
</dbReference>
<keyword evidence="3 16" id="KW-1003">Cell membrane</keyword>
<evidence type="ECO:0000256" key="13">
    <source>
        <dbReference type="ARBA" id="ARBA00023316"/>
    </source>
</evidence>
<evidence type="ECO:0000256" key="10">
    <source>
        <dbReference type="ARBA" id="ARBA00022989"/>
    </source>
</evidence>
<gene>
    <name evidence="16 18" type="primary">ftsW</name>
    <name evidence="18" type="ORF">ED208_02565</name>
</gene>
<keyword evidence="5 16" id="KW-0328">Glycosyltransferase</keyword>
<comment type="caution">
    <text evidence="18">The sequence shown here is derived from an EMBL/GenBank/DDBJ whole genome shotgun (WGS) entry which is preliminary data.</text>
</comment>
<dbReference type="Proteomes" id="UP000282106">
    <property type="component" value="Unassembled WGS sequence"/>
</dbReference>
<dbReference type="PROSITE" id="PS00428">
    <property type="entry name" value="FTSW_RODA_SPOVE"/>
    <property type="match status" value="1"/>
</dbReference>
<dbReference type="FunCoup" id="A0A3N0VKW9">
    <property type="interactions" value="184"/>
</dbReference>
<dbReference type="PANTHER" id="PTHR30474:SF2">
    <property type="entry name" value="PEPTIDOGLYCAN GLYCOSYLTRANSFERASE FTSW-RELATED"/>
    <property type="match status" value="1"/>
</dbReference>
<dbReference type="GO" id="GO:0009252">
    <property type="term" value="P:peptidoglycan biosynthetic process"/>
    <property type="evidence" value="ECO:0007669"/>
    <property type="project" value="UniProtKB-UniRule"/>
</dbReference>
<comment type="pathway">
    <text evidence="2 16">Cell wall biogenesis; peptidoglycan biosynthesis.</text>
</comment>
<feature type="transmembrane region" description="Helical" evidence="16">
    <location>
        <begin position="339"/>
        <end position="361"/>
    </location>
</feature>
<feature type="transmembrane region" description="Helical" evidence="16">
    <location>
        <begin position="199"/>
        <end position="219"/>
    </location>
</feature>
<dbReference type="EC" id="2.4.99.28" evidence="16"/>
<dbReference type="GO" id="GO:0015648">
    <property type="term" value="F:lipid-linked peptidoglycan transporter activity"/>
    <property type="evidence" value="ECO:0007669"/>
    <property type="project" value="TreeGrafter"/>
</dbReference>
<organism evidence="18 19">
    <name type="scientific">Stagnimonas aquatica</name>
    <dbReference type="NCBI Taxonomy" id="2689987"/>
    <lineage>
        <taxon>Bacteria</taxon>
        <taxon>Pseudomonadati</taxon>
        <taxon>Pseudomonadota</taxon>
        <taxon>Gammaproteobacteria</taxon>
        <taxon>Nevskiales</taxon>
        <taxon>Nevskiaceae</taxon>
        <taxon>Stagnimonas</taxon>
    </lineage>
</organism>
<dbReference type="PANTHER" id="PTHR30474">
    <property type="entry name" value="CELL CYCLE PROTEIN"/>
    <property type="match status" value="1"/>
</dbReference>
<keyword evidence="9 16" id="KW-0573">Peptidoglycan synthesis</keyword>
<evidence type="ECO:0000256" key="16">
    <source>
        <dbReference type="HAMAP-Rule" id="MF_00913"/>
    </source>
</evidence>
<dbReference type="InterPro" id="IPR018365">
    <property type="entry name" value="Cell_cycle_FtsW-rel_CS"/>
</dbReference>
<dbReference type="UniPathway" id="UPA00219"/>
<dbReference type="EMBL" id="RJVO01000001">
    <property type="protein sequence ID" value="ROH93422.1"/>
    <property type="molecule type" value="Genomic_DNA"/>
</dbReference>
<evidence type="ECO:0000256" key="15">
    <source>
        <dbReference type="ARBA" id="ARBA00049902"/>
    </source>
</evidence>
<comment type="function">
    <text evidence="16">Peptidoglycan polymerase that is essential for cell division.</text>
</comment>
<keyword evidence="10 16" id="KW-1133">Transmembrane helix</keyword>
<feature type="transmembrane region" description="Helical" evidence="16">
    <location>
        <begin position="176"/>
        <end position="193"/>
    </location>
</feature>
<evidence type="ECO:0000256" key="3">
    <source>
        <dbReference type="ARBA" id="ARBA00022475"/>
    </source>
</evidence>
<feature type="transmembrane region" description="Helical" evidence="16">
    <location>
        <begin position="142"/>
        <end position="164"/>
    </location>
</feature>
<keyword evidence="7 16" id="KW-0812">Transmembrane</keyword>
<keyword evidence="16" id="KW-0997">Cell inner membrane</keyword>
<dbReference type="GO" id="GO:0008955">
    <property type="term" value="F:peptidoglycan glycosyltransferase activity"/>
    <property type="evidence" value="ECO:0007669"/>
    <property type="project" value="UniProtKB-UniRule"/>
</dbReference>
<keyword evidence="8 16" id="KW-0133">Cell shape</keyword>
<dbReference type="AlphaFoldDB" id="A0A3N0VKW9"/>
<comment type="catalytic activity">
    <reaction evidence="15 16">
        <text>[GlcNAc-(1-&gt;4)-Mur2Ac(oyl-L-Ala-gamma-D-Glu-L-Lys-D-Ala-D-Ala)](n)-di-trans,octa-cis-undecaprenyl diphosphate + beta-D-GlcNAc-(1-&gt;4)-Mur2Ac(oyl-L-Ala-gamma-D-Glu-L-Lys-D-Ala-D-Ala)-di-trans,octa-cis-undecaprenyl diphosphate = [GlcNAc-(1-&gt;4)-Mur2Ac(oyl-L-Ala-gamma-D-Glu-L-Lys-D-Ala-D-Ala)](n+1)-di-trans,octa-cis-undecaprenyl diphosphate + di-trans,octa-cis-undecaprenyl diphosphate + H(+)</text>
        <dbReference type="Rhea" id="RHEA:23708"/>
        <dbReference type="Rhea" id="RHEA-COMP:9602"/>
        <dbReference type="Rhea" id="RHEA-COMP:9603"/>
        <dbReference type="ChEBI" id="CHEBI:15378"/>
        <dbReference type="ChEBI" id="CHEBI:58405"/>
        <dbReference type="ChEBI" id="CHEBI:60033"/>
        <dbReference type="ChEBI" id="CHEBI:78435"/>
        <dbReference type="EC" id="2.4.99.28"/>
    </reaction>
</comment>
<evidence type="ECO:0000313" key="19">
    <source>
        <dbReference type="Proteomes" id="UP000282106"/>
    </source>
</evidence>
<evidence type="ECO:0000256" key="14">
    <source>
        <dbReference type="ARBA" id="ARBA00038053"/>
    </source>
</evidence>
<reference evidence="18 19" key="1">
    <citation type="submission" date="2018-10" db="EMBL/GenBank/DDBJ databases">
        <authorList>
            <person name="Chen W.-M."/>
        </authorList>
    </citation>
    <scope>NUCLEOTIDE SEQUENCE [LARGE SCALE GENOMIC DNA]</scope>
    <source>
        <strain evidence="18 19">THS-13</strain>
    </source>
</reference>
<comment type="subcellular location">
    <subcellularLocation>
        <location evidence="16">Cell inner membrane</location>
        <topology evidence="16">Multi-pass membrane protein</topology>
    </subcellularLocation>
    <subcellularLocation>
        <location evidence="1">Cell membrane</location>
        <topology evidence="1">Multi-pass membrane protein</topology>
    </subcellularLocation>
    <text evidence="16">Localizes to the division septum.</text>
</comment>
<evidence type="ECO:0000256" key="11">
    <source>
        <dbReference type="ARBA" id="ARBA00023136"/>
    </source>
</evidence>
<feature type="transmembrane region" description="Helical" evidence="16">
    <location>
        <begin position="80"/>
        <end position="98"/>
    </location>
</feature>
<feature type="region of interest" description="Disordered" evidence="17">
    <location>
        <begin position="1"/>
        <end position="24"/>
    </location>
</feature>
<keyword evidence="4 16" id="KW-0132">Cell division</keyword>
<feature type="transmembrane region" description="Helical" evidence="16">
    <location>
        <begin position="373"/>
        <end position="394"/>
    </location>
</feature>
<name>A0A3N0VKW9_9GAMM</name>
<evidence type="ECO:0000256" key="1">
    <source>
        <dbReference type="ARBA" id="ARBA00004651"/>
    </source>
</evidence>
<dbReference type="GO" id="GO:0043093">
    <property type="term" value="P:FtsZ-dependent cytokinesis"/>
    <property type="evidence" value="ECO:0007669"/>
    <property type="project" value="UniProtKB-UniRule"/>
</dbReference>
<dbReference type="InterPro" id="IPR013437">
    <property type="entry name" value="FtsW"/>
</dbReference>
<evidence type="ECO:0000256" key="4">
    <source>
        <dbReference type="ARBA" id="ARBA00022618"/>
    </source>
</evidence>
<comment type="similarity">
    <text evidence="14 16">Belongs to the SEDS family. FtsW subfamily.</text>
</comment>
<evidence type="ECO:0000256" key="5">
    <source>
        <dbReference type="ARBA" id="ARBA00022676"/>
    </source>
</evidence>
<dbReference type="InParanoid" id="A0A3N0VKW9"/>
<dbReference type="GO" id="GO:0032153">
    <property type="term" value="C:cell division site"/>
    <property type="evidence" value="ECO:0007669"/>
    <property type="project" value="UniProtKB-UniRule"/>
</dbReference>
<evidence type="ECO:0000256" key="8">
    <source>
        <dbReference type="ARBA" id="ARBA00022960"/>
    </source>
</evidence>
<dbReference type="GO" id="GO:0071555">
    <property type="term" value="P:cell wall organization"/>
    <property type="evidence" value="ECO:0007669"/>
    <property type="project" value="UniProtKB-KW"/>
</dbReference>
<feature type="transmembrane region" description="Helical" evidence="16">
    <location>
        <begin position="226"/>
        <end position="243"/>
    </location>
</feature>
<dbReference type="GO" id="GO:0008360">
    <property type="term" value="P:regulation of cell shape"/>
    <property type="evidence" value="ECO:0007669"/>
    <property type="project" value="UniProtKB-KW"/>
</dbReference>
<feature type="transmembrane region" description="Helical" evidence="16">
    <location>
        <begin position="297"/>
        <end position="323"/>
    </location>
</feature>
<dbReference type="NCBIfam" id="TIGR02614">
    <property type="entry name" value="ftsW"/>
    <property type="match status" value="1"/>
</dbReference>
<evidence type="ECO:0000256" key="2">
    <source>
        <dbReference type="ARBA" id="ARBA00004752"/>
    </source>
</evidence>
<keyword evidence="6 16" id="KW-0808">Transferase</keyword>
<evidence type="ECO:0000256" key="12">
    <source>
        <dbReference type="ARBA" id="ARBA00023306"/>
    </source>
</evidence>
<feature type="transmembrane region" description="Helical" evidence="16">
    <location>
        <begin position="110"/>
        <end position="130"/>
    </location>
</feature>
<accession>A0A3N0VKW9</accession>